<dbReference type="InterPro" id="IPR003593">
    <property type="entry name" value="AAA+_ATPase"/>
</dbReference>
<feature type="domain" description="AAA+ ATPase" evidence="10">
    <location>
        <begin position="34"/>
        <end position="185"/>
    </location>
</feature>
<keyword evidence="5 8" id="KW-0067">ATP-binding</keyword>
<comment type="subunit">
    <text evidence="8">DNA polymerase III contains a core (composed of alpha, epsilon and theta chains) that associates with a tau subunit. This core dimerizes to form the POLIII' complex. PolIII' associates with the gamma complex (composed of gamma, delta, delta', psi and chi chains) and with the beta chain to form the complete DNA polymerase III complex.</text>
</comment>
<dbReference type="GO" id="GO:0003887">
    <property type="term" value="F:DNA-directed DNA polymerase activity"/>
    <property type="evidence" value="ECO:0007669"/>
    <property type="project" value="UniProtKB-KW"/>
</dbReference>
<dbReference type="SMART" id="SM00382">
    <property type="entry name" value="AAA"/>
    <property type="match status" value="1"/>
</dbReference>
<dbReference type="PANTHER" id="PTHR11669">
    <property type="entry name" value="REPLICATION FACTOR C / DNA POLYMERASE III GAMMA-TAU SUBUNIT"/>
    <property type="match status" value="1"/>
</dbReference>
<keyword evidence="8" id="KW-0548">Nucleotidyltransferase</keyword>
<dbReference type="PANTHER" id="PTHR11669:SF0">
    <property type="entry name" value="PROTEIN STICHEL-LIKE 2"/>
    <property type="match status" value="1"/>
</dbReference>
<keyword evidence="4" id="KW-0862">Zinc</keyword>
<dbReference type="NCBIfam" id="NF004046">
    <property type="entry name" value="PRK05563.1"/>
    <property type="match status" value="1"/>
</dbReference>
<feature type="compositionally biased region" description="Basic and acidic residues" evidence="9">
    <location>
        <begin position="446"/>
        <end position="456"/>
    </location>
</feature>
<dbReference type="EMBL" id="MEZY01000013">
    <property type="protein sequence ID" value="OGD65361.1"/>
    <property type="molecule type" value="Genomic_DNA"/>
</dbReference>
<keyword evidence="8" id="KW-0235">DNA replication</keyword>
<feature type="compositionally biased region" description="Polar residues" evidence="9">
    <location>
        <begin position="431"/>
        <end position="443"/>
    </location>
</feature>
<dbReference type="NCBIfam" id="TIGR02397">
    <property type="entry name" value="dnaX_nterm"/>
    <property type="match status" value="1"/>
</dbReference>
<dbReference type="InterPro" id="IPR027417">
    <property type="entry name" value="P-loop_NTPase"/>
</dbReference>
<protein>
    <recommendedName>
        <fullName evidence="8">DNA polymerase III subunit gamma/tau</fullName>
        <ecNumber evidence="8">2.7.7.7</ecNumber>
    </recommendedName>
</protein>
<gene>
    <name evidence="8" type="primary">dnaX</name>
    <name evidence="11" type="ORF">A2215_00255</name>
</gene>
<dbReference type="SUPFAM" id="SSF48019">
    <property type="entry name" value="post-AAA+ oligomerization domain-like"/>
    <property type="match status" value="1"/>
</dbReference>
<dbReference type="CDD" id="cd00009">
    <property type="entry name" value="AAA"/>
    <property type="match status" value="1"/>
</dbReference>
<keyword evidence="3 8" id="KW-0547">Nucleotide-binding</keyword>
<dbReference type="STRING" id="1797472.A2215_00255"/>
<accession>A0A1F5EDD5</accession>
<dbReference type="Gene3D" id="1.10.8.60">
    <property type="match status" value="1"/>
</dbReference>
<dbReference type="CDD" id="cd18137">
    <property type="entry name" value="HLD_clamp_pol_III_gamma_tau"/>
    <property type="match status" value="1"/>
</dbReference>
<evidence type="ECO:0000313" key="11">
    <source>
        <dbReference type="EMBL" id="OGD65361.1"/>
    </source>
</evidence>
<dbReference type="GO" id="GO:0009360">
    <property type="term" value="C:DNA polymerase III complex"/>
    <property type="evidence" value="ECO:0007669"/>
    <property type="project" value="InterPro"/>
</dbReference>
<evidence type="ECO:0000256" key="6">
    <source>
        <dbReference type="ARBA" id="ARBA00022932"/>
    </source>
</evidence>
<organism evidence="11 12">
    <name type="scientific">Candidatus Berkelbacteria bacterium RIFOXYA2_FULL_43_10</name>
    <dbReference type="NCBI Taxonomy" id="1797472"/>
    <lineage>
        <taxon>Bacteria</taxon>
        <taxon>Candidatus Berkelbacteria</taxon>
    </lineage>
</organism>
<dbReference type="EC" id="2.7.7.7" evidence="8"/>
<evidence type="ECO:0000256" key="3">
    <source>
        <dbReference type="ARBA" id="ARBA00022741"/>
    </source>
</evidence>
<dbReference type="InterPro" id="IPR008921">
    <property type="entry name" value="DNA_pol3_clamp-load_cplx_C"/>
</dbReference>
<dbReference type="SUPFAM" id="SSF52540">
    <property type="entry name" value="P-loop containing nucleoside triphosphate hydrolases"/>
    <property type="match status" value="1"/>
</dbReference>
<keyword evidence="6 8" id="KW-0239">DNA-directed DNA polymerase</keyword>
<evidence type="ECO:0000259" key="10">
    <source>
        <dbReference type="SMART" id="SM00382"/>
    </source>
</evidence>
<dbReference type="InterPro" id="IPR050238">
    <property type="entry name" value="DNA_Rep/Repair_Clamp_Loader"/>
</dbReference>
<feature type="compositionally biased region" description="Basic and acidic residues" evidence="9">
    <location>
        <begin position="380"/>
        <end position="398"/>
    </location>
</feature>
<dbReference type="Gene3D" id="1.20.272.10">
    <property type="match status" value="1"/>
</dbReference>
<evidence type="ECO:0000256" key="5">
    <source>
        <dbReference type="ARBA" id="ARBA00022840"/>
    </source>
</evidence>
<dbReference type="FunFam" id="3.40.50.300:FF:000014">
    <property type="entry name" value="DNA polymerase III subunit gamma/tau"/>
    <property type="match status" value="1"/>
</dbReference>
<dbReference type="Pfam" id="PF13177">
    <property type="entry name" value="DNA_pol3_delta2"/>
    <property type="match status" value="1"/>
</dbReference>
<dbReference type="GO" id="GO:0006261">
    <property type="term" value="P:DNA-templated DNA replication"/>
    <property type="evidence" value="ECO:0007669"/>
    <property type="project" value="TreeGrafter"/>
</dbReference>
<comment type="caution">
    <text evidence="11">The sequence shown here is derived from an EMBL/GenBank/DDBJ whole genome shotgun (WGS) entry which is preliminary data.</text>
</comment>
<comment type="catalytic activity">
    <reaction evidence="7 8">
        <text>DNA(n) + a 2'-deoxyribonucleoside 5'-triphosphate = DNA(n+1) + diphosphate</text>
        <dbReference type="Rhea" id="RHEA:22508"/>
        <dbReference type="Rhea" id="RHEA-COMP:17339"/>
        <dbReference type="Rhea" id="RHEA-COMP:17340"/>
        <dbReference type="ChEBI" id="CHEBI:33019"/>
        <dbReference type="ChEBI" id="CHEBI:61560"/>
        <dbReference type="ChEBI" id="CHEBI:173112"/>
        <dbReference type="EC" id="2.7.7.7"/>
    </reaction>
</comment>
<dbReference type="Gene3D" id="3.40.50.300">
    <property type="entry name" value="P-loop containing nucleotide triphosphate hydrolases"/>
    <property type="match status" value="1"/>
</dbReference>
<comment type="similarity">
    <text evidence="1 8">Belongs to the DnaX/STICHEL family.</text>
</comment>
<reference evidence="11 12" key="1">
    <citation type="journal article" date="2016" name="Nat. Commun.">
        <title>Thousands of microbial genomes shed light on interconnected biogeochemical processes in an aquifer system.</title>
        <authorList>
            <person name="Anantharaman K."/>
            <person name="Brown C.T."/>
            <person name="Hug L.A."/>
            <person name="Sharon I."/>
            <person name="Castelle C.J."/>
            <person name="Probst A.J."/>
            <person name="Thomas B.C."/>
            <person name="Singh A."/>
            <person name="Wilkins M.J."/>
            <person name="Karaoz U."/>
            <person name="Brodie E.L."/>
            <person name="Williams K.H."/>
            <person name="Hubbard S.S."/>
            <person name="Banfield J.F."/>
        </authorList>
    </citation>
    <scope>NUCLEOTIDE SEQUENCE [LARGE SCALE GENOMIC DNA]</scope>
</reference>
<dbReference type="InterPro" id="IPR045085">
    <property type="entry name" value="HLD_clamp_pol_III_gamma_tau"/>
</dbReference>
<comment type="function">
    <text evidence="8">DNA polymerase III is a complex, multichain enzyme responsible for most of the replicative synthesis in bacteria. This DNA polymerase also exhibits 3' to 5' exonuclease activity.</text>
</comment>
<dbReference type="AlphaFoldDB" id="A0A1F5EDD5"/>
<proteinExistence type="inferred from homology"/>
<evidence type="ECO:0000256" key="4">
    <source>
        <dbReference type="ARBA" id="ARBA00022833"/>
    </source>
</evidence>
<evidence type="ECO:0000313" key="12">
    <source>
        <dbReference type="Proteomes" id="UP000178583"/>
    </source>
</evidence>
<feature type="region of interest" description="Disordered" evidence="9">
    <location>
        <begin position="371"/>
        <end position="487"/>
    </location>
</feature>
<dbReference type="GO" id="GO:0005524">
    <property type="term" value="F:ATP binding"/>
    <property type="evidence" value="ECO:0007669"/>
    <property type="project" value="UniProtKB-KW"/>
</dbReference>
<dbReference type="GO" id="GO:0003677">
    <property type="term" value="F:DNA binding"/>
    <property type="evidence" value="ECO:0007669"/>
    <property type="project" value="InterPro"/>
</dbReference>
<dbReference type="GO" id="GO:0046872">
    <property type="term" value="F:metal ion binding"/>
    <property type="evidence" value="ECO:0007669"/>
    <property type="project" value="UniProtKB-KW"/>
</dbReference>
<sequence length="594" mass="65489">MSLYTKYRPKKFSDLVGQDHIRDTLLEAVKQNRISHAYLFAGPRGTGKTSAARILSKASNCLTIAKDRDAKKEISGEPCGKCESCLDIISGRALDIIEIDAASNRGIDEIRELREQVKFAPAKLKYKVYIIDEVHMLTREAFNALLKTLEEPPAHAIFVLATTEPHKILPTIISRTQRFDFKRVSKDDIISNLKNIAEMEKAKVDEGAFDLISAMAEGSHRDAITMLEQIISHSKDTSLEDAEKLLGVAKSEEVIKIIGAIFNSNAEEGLKIAHGMQASGQSMTQLNIAIIEQLRRVFLYLVSGKALFEDTKENTEKIINLAKDYKDSGASEREIIKMIEVFVEAGALLKESAYPILPIEMAIVESCGFDKNPKSLPGRHAGEIRSSTDSDRPEDKSNGRNPKPHSAEATRGRQIQNSNDETPLRQDFAGQANSNDENSKLQVKTSKKEESSHSEPEVENPVKSGDPSASLGMTSKAPEASEALEASEAVTITDDVWKKIVDTTKGENNSLAALLRDAKPIGGGDEELIVGVKFKFHRDKISEIQNIQVLEGVLCKVTGQNIRVKCQIADLRPKAKKPATDDELQKAAEEIFNN</sequence>
<dbReference type="InterPro" id="IPR012763">
    <property type="entry name" value="DNA_pol_III_sug/sutau_N"/>
</dbReference>
<dbReference type="Pfam" id="PF22608">
    <property type="entry name" value="DNAX_ATPase_lid"/>
    <property type="match status" value="1"/>
</dbReference>
<evidence type="ECO:0000256" key="9">
    <source>
        <dbReference type="SAM" id="MobiDB-lite"/>
    </source>
</evidence>
<keyword evidence="2" id="KW-0479">Metal-binding</keyword>
<evidence type="ECO:0000256" key="1">
    <source>
        <dbReference type="ARBA" id="ARBA00006360"/>
    </source>
</evidence>
<evidence type="ECO:0000256" key="2">
    <source>
        <dbReference type="ARBA" id="ARBA00022723"/>
    </source>
</evidence>
<evidence type="ECO:0000256" key="7">
    <source>
        <dbReference type="ARBA" id="ARBA00049244"/>
    </source>
</evidence>
<name>A0A1F5EDD5_9BACT</name>
<evidence type="ECO:0000256" key="8">
    <source>
        <dbReference type="RuleBase" id="RU364063"/>
    </source>
</evidence>
<keyword evidence="8" id="KW-0808">Transferase</keyword>
<dbReference type="Proteomes" id="UP000178583">
    <property type="component" value="Unassembled WGS sequence"/>
</dbReference>